<keyword evidence="9 15" id="KW-0472">Membrane</keyword>
<keyword evidence="7 16" id="KW-1133">Transmembrane helix</keyword>
<dbReference type="PANTHER" id="PTHR11394:SF68">
    <property type="entry name" value="TASTE RECEPTOR TYPE 2 MEMBER 16"/>
    <property type="match status" value="1"/>
</dbReference>
<name>A0A6J0E9R5_PERMB</name>
<evidence type="ECO:0000256" key="8">
    <source>
        <dbReference type="ARBA" id="ARBA00023040"/>
    </source>
</evidence>
<protein>
    <recommendedName>
        <fullName evidence="15">Taste receptor type 2</fullName>
    </recommendedName>
</protein>
<evidence type="ECO:0000256" key="15">
    <source>
        <dbReference type="RuleBase" id="RU004424"/>
    </source>
</evidence>
<keyword evidence="4 15" id="KW-0919">Taste</keyword>
<evidence type="ECO:0000256" key="2">
    <source>
        <dbReference type="ARBA" id="ARBA00007376"/>
    </source>
</evidence>
<dbReference type="GO" id="GO:0005783">
    <property type="term" value="C:endoplasmic reticulum"/>
    <property type="evidence" value="ECO:0007669"/>
    <property type="project" value="Ensembl"/>
</dbReference>
<dbReference type="GO" id="GO:0005802">
    <property type="term" value="C:trans-Golgi network"/>
    <property type="evidence" value="ECO:0007669"/>
    <property type="project" value="Ensembl"/>
</dbReference>
<dbReference type="GO" id="GO:0004930">
    <property type="term" value="F:G protein-coupled receptor activity"/>
    <property type="evidence" value="ECO:0007669"/>
    <property type="project" value="UniProtKB-KW"/>
</dbReference>
<feature type="transmembrane region" description="Helical" evidence="16">
    <location>
        <begin position="183"/>
        <end position="205"/>
    </location>
</feature>
<comment type="subunit">
    <text evidence="13">Interacts with RTP3 and RTP4.</text>
</comment>
<reference evidence="17" key="2">
    <citation type="submission" date="2025-08" db="UniProtKB">
        <authorList>
            <consortium name="Ensembl"/>
        </authorList>
    </citation>
    <scope>IDENTIFICATION</scope>
</reference>
<organism evidence="17 18">
    <name type="scientific">Peromyscus maniculatus bairdii</name>
    <name type="common">Prairie deer mouse</name>
    <dbReference type="NCBI Taxonomy" id="230844"/>
    <lineage>
        <taxon>Eukaryota</taxon>
        <taxon>Metazoa</taxon>
        <taxon>Chordata</taxon>
        <taxon>Craniata</taxon>
        <taxon>Vertebrata</taxon>
        <taxon>Euteleostomi</taxon>
        <taxon>Mammalia</taxon>
        <taxon>Eutheria</taxon>
        <taxon>Euarchontoglires</taxon>
        <taxon>Glires</taxon>
        <taxon>Rodentia</taxon>
        <taxon>Myomorpha</taxon>
        <taxon>Muroidea</taxon>
        <taxon>Cricetidae</taxon>
        <taxon>Neotominae</taxon>
        <taxon>Peromyscus</taxon>
    </lineage>
</organism>
<feature type="transmembrane region" description="Helical" evidence="16">
    <location>
        <begin position="226"/>
        <end position="253"/>
    </location>
</feature>
<dbReference type="GeneTree" id="ENSGT01150000286961"/>
<dbReference type="FunFam" id="1.20.1070.10:FF:000055">
    <property type="entry name" value="Taste receptor type 2"/>
    <property type="match status" value="1"/>
</dbReference>
<evidence type="ECO:0000256" key="7">
    <source>
        <dbReference type="ARBA" id="ARBA00022989"/>
    </source>
</evidence>
<evidence type="ECO:0000256" key="3">
    <source>
        <dbReference type="ARBA" id="ARBA00022475"/>
    </source>
</evidence>
<feature type="transmembrane region" description="Helical" evidence="16">
    <location>
        <begin position="125"/>
        <end position="146"/>
    </location>
</feature>
<evidence type="ECO:0000256" key="4">
    <source>
        <dbReference type="ARBA" id="ARBA00022480"/>
    </source>
</evidence>
<evidence type="ECO:0000256" key="10">
    <source>
        <dbReference type="ARBA" id="ARBA00023170"/>
    </source>
</evidence>
<evidence type="ECO:0000256" key="9">
    <source>
        <dbReference type="ARBA" id="ARBA00023136"/>
    </source>
</evidence>
<dbReference type="SUPFAM" id="SSF81321">
    <property type="entry name" value="Family A G protein-coupled receptor-like"/>
    <property type="match status" value="1"/>
</dbReference>
<comment type="similarity">
    <text evidence="2 14">Belongs to the G-protein coupled receptor T2R family.</text>
</comment>
<keyword evidence="12 15" id="KW-0807">Transducer</keyword>
<feature type="transmembrane region" description="Helical" evidence="16">
    <location>
        <begin position="259"/>
        <end position="281"/>
    </location>
</feature>
<evidence type="ECO:0000256" key="11">
    <source>
        <dbReference type="ARBA" id="ARBA00023180"/>
    </source>
</evidence>
<evidence type="ECO:0000256" key="13">
    <source>
        <dbReference type="ARBA" id="ARBA00038817"/>
    </source>
</evidence>
<dbReference type="CTD" id="50833"/>
<keyword evidence="3" id="KW-1003">Cell membrane</keyword>
<keyword evidence="8 15" id="KW-0297">G-protein coupled receptor</keyword>
<feature type="transmembrane region" description="Helical" evidence="16">
    <location>
        <begin position="78"/>
        <end position="104"/>
    </location>
</feature>
<keyword evidence="6 15" id="KW-0812">Transmembrane</keyword>
<dbReference type="AlphaFoldDB" id="A0A6J0E9R5"/>
<dbReference type="Proteomes" id="UP000694547">
    <property type="component" value="Chromosome 3"/>
</dbReference>
<sequence length="293" mass="34010">MVLNQVSIFSIVMYVLESLIIIIQSGLTVAVLFREWMNFQRLSPVEMILISLGTSHFCLQLASMIYNFGTFSRPVQVLWKISVIWEFMNILTFWLTSFLAVFYCAKVSSFTHPIFHWLKWKILKLIPWLILCTLIASCLSIIPSIVKYQIQNELITLDHLPRNSTLIVRLKMFEQRFSGPLKVIGFGIPFLVFLVAIILLTVSLVRHWGQMKEYNTNNSSMKAQSTVLRSLATFFVFFTSYFLTIVVSFIGTIFDKKSWFWVCEAVIYGLVCIHYTSLMMSNPTLKKVLKMQF</sequence>
<keyword evidence="11" id="KW-0325">Glycoprotein</keyword>
<dbReference type="Gene3D" id="1.20.1070.10">
    <property type="entry name" value="Rhodopsin 7-helix transmembrane proteins"/>
    <property type="match status" value="1"/>
</dbReference>
<keyword evidence="10 15" id="KW-0675">Receptor</keyword>
<comment type="subcellular location">
    <subcellularLocation>
        <location evidence="1">Cell membrane</location>
        <topology evidence="1">Multi-pass membrane protein</topology>
    </subcellularLocation>
    <subcellularLocation>
        <location evidence="15">Membrane</location>
        <topology evidence="15">Multi-pass membrane protein</topology>
    </subcellularLocation>
</comment>
<dbReference type="OrthoDB" id="9834076at2759"/>
<gene>
    <name evidence="17" type="primary">Tas2r16</name>
</gene>
<evidence type="ECO:0000256" key="1">
    <source>
        <dbReference type="ARBA" id="ARBA00004651"/>
    </source>
</evidence>
<dbReference type="RefSeq" id="XP_015862342.1">
    <property type="nucleotide sequence ID" value="XM_016006856.1"/>
</dbReference>
<evidence type="ECO:0000256" key="6">
    <source>
        <dbReference type="ARBA" id="ARBA00022692"/>
    </source>
</evidence>
<evidence type="ECO:0000256" key="14">
    <source>
        <dbReference type="RuleBase" id="RU004423"/>
    </source>
</evidence>
<feature type="transmembrane region" description="Helical" evidence="16">
    <location>
        <begin position="6"/>
        <end position="33"/>
    </location>
</feature>
<evidence type="ECO:0000256" key="5">
    <source>
        <dbReference type="ARBA" id="ARBA00022606"/>
    </source>
</evidence>
<feature type="transmembrane region" description="Helical" evidence="16">
    <location>
        <begin position="45"/>
        <end position="66"/>
    </location>
</feature>
<dbReference type="GO" id="GO:0009897">
    <property type="term" value="C:external side of plasma membrane"/>
    <property type="evidence" value="ECO:0007669"/>
    <property type="project" value="Ensembl"/>
</dbReference>
<proteinExistence type="inferred from homology"/>
<dbReference type="Ensembl" id="ENSPEMT00000021457.2">
    <property type="protein sequence ID" value="ENSPEMP00000036369.1"/>
    <property type="gene ID" value="ENSPEMG00000016153.2"/>
</dbReference>
<dbReference type="InterPro" id="IPR007960">
    <property type="entry name" value="TAS2R"/>
</dbReference>
<dbReference type="PANTHER" id="PTHR11394">
    <property type="entry name" value="TASTE RECEPTOR TYPE 2"/>
    <property type="match status" value="1"/>
</dbReference>
<evidence type="ECO:0000313" key="17">
    <source>
        <dbReference type="Ensembl" id="ENSPEMP00000036369.1"/>
    </source>
</evidence>
<evidence type="ECO:0000256" key="16">
    <source>
        <dbReference type="SAM" id="Phobius"/>
    </source>
</evidence>
<dbReference type="GeneID" id="102919934"/>
<evidence type="ECO:0000313" key="18">
    <source>
        <dbReference type="Proteomes" id="UP000694547"/>
    </source>
</evidence>
<reference evidence="17 18" key="1">
    <citation type="submission" date="2018-10" db="EMBL/GenBank/DDBJ databases">
        <title>Improved assembly of the deer mouse Peromyscus maniculatus genome.</title>
        <authorList>
            <person name="Lassance J.-M."/>
            <person name="Hoekstra H.E."/>
        </authorList>
    </citation>
    <scope>NUCLEOTIDE SEQUENCE [LARGE SCALE GENOMIC DNA]</scope>
</reference>
<accession>A0A6J0E9R5</accession>
<reference evidence="17" key="3">
    <citation type="submission" date="2025-09" db="UniProtKB">
        <authorList>
            <consortium name="Ensembl"/>
        </authorList>
    </citation>
    <scope>IDENTIFICATION</scope>
</reference>
<dbReference type="GO" id="GO:0033038">
    <property type="term" value="F:bitter taste receptor activity"/>
    <property type="evidence" value="ECO:0007669"/>
    <property type="project" value="Ensembl"/>
</dbReference>
<dbReference type="CDD" id="cd15017">
    <property type="entry name" value="7tm_TAS2R16"/>
    <property type="match status" value="1"/>
</dbReference>
<keyword evidence="18" id="KW-1185">Reference proteome</keyword>
<evidence type="ECO:0000256" key="12">
    <source>
        <dbReference type="ARBA" id="ARBA00023224"/>
    </source>
</evidence>
<keyword evidence="5 15" id="KW-0716">Sensory transduction</keyword>
<dbReference type="Pfam" id="PF05296">
    <property type="entry name" value="TAS2R"/>
    <property type="match status" value="1"/>
</dbReference>